<gene>
    <name evidence="5" type="primary">flgN</name>
    <name evidence="5" type="ORF">PTE30175_02968</name>
</gene>
<organism evidence="5 6">
    <name type="scientific">Pandoraea terrae</name>
    <dbReference type="NCBI Taxonomy" id="1537710"/>
    <lineage>
        <taxon>Bacteria</taxon>
        <taxon>Pseudomonadati</taxon>
        <taxon>Pseudomonadota</taxon>
        <taxon>Betaproteobacteria</taxon>
        <taxon>Burkholderiales</taxon>
        <taxon>Burkholderiaceae</taxon>
        <taxon>Pandoraea</taxon>
    </lineage>
</organism>
<dbReference type="RefSeq" id="WP_150697812.1">
    <property type="nucleotide sequence ID" value="NZ_CABPRZ010000011.1"/>
</dbReference>
<accession>A0A5E4W700</accession>
<protein>
    <submittedName>
        <fullName evidence="5">Flagella synthesis protein FlgN</fullName>
    </submittedName>
</protein>
<keyword evidence="5" id="KW-0969">Cilium</keyword>
<evidence type="ECO:0000256" key="4">
    <source>
        <dbReference type="SAM" id="MobiDB-lite"/>
    </source>
</evidence>
<dbReference type="AlphaFoldDB" id="A0A5E4W700"/>
<keyword evidence="5" id="KW-0966">Cell projection</keyword>
<feature type="compositionally biased region" description="Polar residues" evidence="4">
    <location>
        <begin position="142"/>
        <end position="151"/>
    </location>
</feature>
<dbReference type="InterPro" id="IPR036679">
    <property type="entry name" value="FlgN-like_sf"/>
</dbReference>
<sequence>MTQSLLTALAAETAAIVAFGALLAEEQQALVSGALDALPELTERKTQAVAKLAELGRERDAGLQALGYDTMQPDVAAMQAADAQLARAWQALLAAAADAKHANETNGVLIRTRLTYTQQALNVLYGPAESAPLYGPDGRTAPRSSGGSVTA</sequence>
<keyword evidence="5" id="KW-0282">Flagellum</keyword>
<feature type="region of interest" description="Disordered" evidence="4">
    <location>
        <begin position="132"/>
        <end position="151"/>
    </location>
</feature>
<evidence type="ECO:0000256" key="3">
    <source>
        <dbReference type="ARBA" id="ARBA00022795"/>
    </source>
</evidence>
<evidence type="ECO:0000256" key="1">
    <source>
        <dbReference type="ARBA" id="ARBA00002397"/>
    </source>
</evidence>
<dbReference type="Pfam" id="PF05130">
    <property type="entry name" value="FlgN"/>
    <property type="match status" value="1"/>
</dbReference>
<evidence type="ECO:0000313" key="5">
    <source>
        <dbReference type="EMBL" id="VVE19374.1"/>
    </source>
</evidence>
<evidence type="ECO:0000256" key="2">
    <source>
        <dbReference type="ARBA" id="ARBA00007703"/>
    </source>
</evidence>
<keyword evidence="3" id="KW-1005">Bacterial flagellum biogenesis</keyword>
<comment type="similarity">
    <text evidence="2">Belongs to the FlgN family.</text>
</comment>
<dbReference type="EMBL" id="CABPRZ010000011">
    <property type="protein sequence ID" value="VVE19374.1"/>
    <property type="molecule type" value="Genomic_DNA"/>
</dbReference>
<keyword evidence="6" id="KW-1185">Reference proteome</keyword>
<dbReference type="SUPFAM" id="SSF140566">
    <property type="entry name" value="FlgN-like"/>
    <property type="match status" value="1"/>
</dbReference>
<dbReference type="OrthoDB" id="8641527at2"/>
<proteinExistence type="inferred from homology"/>
<comment type="function">
    <text evidence="1">Required for the efficient initiation of filament assembly.</text>
</comment>
<dbReference type="Gene3D" id="1.20.58.300">
    <property type="entry name" value="FlgN-like"/>
    <property type="match status" value="1"/>
</dbReference>
<evidence type="ECO:0000313" key="6">
    <source>
        <dbReference type="Proteomes" id="UP000414233"/>
    </source>
</evidence>
<dbReference type="InterPro" id="IPR007809">
    <property type="entry name" value="FlgN-like"/>
</dbReference>
<reference evidence="5 6" key="1">
    <citation type="submission" date="2019-08" db="EMBL/GenBank/DDBJ databases">
        <authorList>
            <person name="Peeters C."/>
        </authorList>
    </citation>
    <scope>NUCLEOTIDE SEQUENCE [LARGE SCALE GENOMIC DNA]</scope>
    <source>
        <strain evidence="5 6">LMG 30175</strain>
    </source>
</reference>
<dbReference type="GO" id="GO:0044780">
    <property type="term" value="P:bacterial-type flagellum assembly"/>
    <property type="evidence" value="ECO:0007669"/>
    <property type="project" value="InterPro"/>
</dbReference>
<dbReference type="Proteomes" id="UP000414233">
    <property type="component" value="Unassembled WGS sequence"/>
</dbReference>
<name>A0A5E4W700_9BURK</name>